<gene>
    <name evidence="1" type="ORF">V1477_015448</name>
</gene>
<protein>
    <submittedName>
        <fullName evidence="1">Uncharacterized protein</fullName>
    </submittedName>
</protein>
<accession>A0ABD2BG55</accession>
<evidence type="ECO:0000313" key="2">
    <source>
        <dbReference type="Proteomes" id="UP001607303"/>
    </source>
</evidence>
<organism evidence="1 2">
    <name type="scientific">Vespula maculifrons</name>
    <name type="common">Eastern yellow jacket</name>
    <name type="synonym">Wasp</name>
    <dbReference type="NCBI Taxonomy" id="7453"/>
    <lineage>
        <taxon>Eukaryota</taxon>
        <taxon>Metazoa</taxon>
        <taxon>Ecdysozoa</taxon>
        <taxon>Arthropoda</taxon>
        <taxon>Hexapoda</taxon>
        <taxon>Insecta</taxon>
        <taxon>Pterygota</taxon>
        <taxon>Neoptera</taxon>
        <taxon>Endopterygota</taxon>
        <taxon>Hymenoptera</taxon>
        <taxon>Apocrita</taxon>
        <taxon>Aculeata</taxon>
        <taxon>Vespoidea</taxon>
        <taxon>Vespidae</taxon>
        <taxon>Vespinae</taxon>
        <taxon>Vespula</taxon>
    </lineage>
</organism>
<keyword evidence="2" id="KW-1185">Reference proteome</keyword>
<reference evidence="1 2" key="1">
    <citation type="journal article" date="2024" name="Ann. Entomol. Soc. Am.">
        <title>Genomic analyses of the southern and eastern yellowjacket wasps (Hymenoptera: Vespidae) reveal evolutionary signatures of social life.</title>
        <authorList>
            <person name="Catto M.A."/>
            <person name="Caine P.B."/>
            <person name="Orr S.E."/>
            <person name="Hunt B.G."/>
            <person name="Goodisman M.A.D."/>
        </authorList>
    </citation>
    <scope>NUCLEOTIDE SEQUENCE [LARGE SCALE GENOMIC DNA]</scope>
    <source>
        <strain evidence="1">232</strain>
        <tissue evidence="1">Head and thorax</tissue>
    </source>
</reference>
<comment type="caution">
    <text evidence="1">The sequence shown here is derived from an EMBL/GenBank/DDBJ whole genome shotgun (WGS) entry which is preliminary data.</text>
</comment>
<evidence type="ECO:0000313" key="1">
    <source>
        <dbReference type="EMBL" id="KAL2731625.1"/>
    </source>
</evidence>
<dbReference type="EMBL" id="JAYRBN010000076">
    <property type="protein sequence ID" value="KAL2731625.1"/>
    <property type="molecule type" value="Genomic_DNA"/>
</dbReference>
<feature type="non-terminal residue" evidence="1">
    <location>
        <position position="1"/>
    </location>
</feature>
<dbReference type="AlphaFoldDB" id="A0ABD2BG55"/>
<name>A0ABD2BG55_VESMC</name>
<dbReference type="Proteomes" id="UP001607303">
    <property type="component" value="Unassembled WGS sequence"/>
</dbReference>
<sequence length="111" mass="12608">GQWERGGWGIRVRKLSASYPRAEAIKAREILRMKFPYALTSCMVISPGQNLVNPDNPISQDTQALAPNNAEYICDNKKYVNRRPARTIKNASKEMEDTIKPLLGDRTCRED</sequence>
<proteinExistence type="predicted"/>